<reference evidence="2" key="1">
    <citation type="submission" date="2015-08" db="EMBL/GenBank/DDBJ databases">
        <authorList>
            <person name="Babu N.S."/>
            <person name="Beckwith C.J."/>
            <person name="Beseler K.G."/>
            <person name="Brison A."/>
            <person name="Carone J.V."/>
            <person name="Caskin T.P."/>
            <person name="Diamond M."/>
            <person name="Durham M.E."/>
            <person name="Foxe J.M."/>
            <person name="Go M."/>
            <person name="Henderson B.A."/>
            <person name="Jones I.B."/>
            <person name="McGettigan J.A."/>
            <person name="Micheletti S.J."/>
            <person name="Nasrallah M.E."/>
            <person name="Ortiz D."/>
            <person name="Piller C.R."/>
            <person name="Privatt S.R."/>
            <person name="Schneider S.L."/>
            <person name="Sharp S."/>
            <person name="Smith T.C."/>
            <person name="Stanton J.D."/>
            <person name="Ullery H.E."/>
            <person name="Wilson R.J."/>
            <person name="Serrano M.G."/>
            <person name="Buck G."/>
            <person name="Lee V."/>
            <person name="Wang Y."/>
            <person name="Carvalho R."/>
            <person name="Voegtly L."/>
            <person name="Shi R."/>
            <person name="Duckworth R."/>
            <person name="Johnson A."/>
            <person name="Loviza R."/>
            <person name="Walstead R."/>
            <person name="Shah Z."/>
            <person name="Kiflezghi M."/>
            <person name="Wade K."/>
            <person name="Ball S.L."/>
            <person name="Bradley K.W."/>
            <person name="Asai D.J."/>
            <person name="Bowman C.A."/>
            <person name="Russell D.A."/>
            <person name="Pope W.H."/>
            <person name="Jacobs-Sera D."/>
            <person name="Hendrix R.W."/>
            <person name="Hatfull G.F."/>
        </authorList>
    </citation>
    <scope>NUCLEOTIDE SEQUENCE</scope>
</reference>
<organism evidence="2">
    <name type="scientific">Auxenochlorella protothecoides</name>
    <name type="common">Green microalga</name>
    <name type="synonym">Chlorella protothecoides</name>
    <dbReference type="NCBI Taxonomy" id="3075"/>
    <lineage>
        <taxon>Eukaryota</taxon>
        <taxon>Viridiplantae</taxon>
        <taxon>Chlorophyta</taxon>
        <taxon>core chlorophytes</taxon>
        <taxon>Trebouxiophyceae</taxon>
        <taxon>Chlorellales</taxon>
        <taxon>Chlorellaceae</taxon>
        <taxon>Auxenochlorella</taxon>
    </lineage>
</organism>
<dbReference type="Pfam" id="PF12159">
    <property type="entry name" value="DUF3593"/>
    <property type="match status" value="1"/>
</dbReference>
<dbReference type="EMBL" id="GDKF01008582">
    <property type="protein sequence ID" value="JAT70040.1"/>
    <property type="molecule type" value="Transcribed_RNA"/>
</dbReference>
<gene>
    <name evidence="2" type="ORF">g.14843</name>
</gene>
<dbReference type="AlphaFoldDB" id="A0A1D1ZSW4"/>
<keyword evidence="1" id="KW-0812">Transmembrane</keyword>
<evidence type="ECO:0000313" key="2">
    <source>
        <dbReference type="EMBL" id="JAT70040.1"/>
    </source>
</evidence>
<sequence>MFLLTASASLSRCSGLLGPAAGYRGKQVHGRAHLQCTRSRAPARLPKCPPRHATMLDLAWGVNAETLAQNLFAWSIIPYAGFLYFMTKNPDVPPRMLFGWYFLLVFVVASIPAGIAAKLVYHESLSNVDYLHGGAESFLTVTNLLLVLGAKQGLDRYQATPKDLANEEDEA</sequence>
<dbReference type="InterPro" id="IPR021995">
    <property type="entry name" value="DUF3593"/>
</dbReference>
<name>A0A1D1ZSW4_AUXPR</name>
<proteinExistence type="predicted"/>
<keyword evidence="1" id="KW-1133">Transmembrane helix</keyword>
<dbReference type="PANTHER" id="PTHR35473:SF3">
    <property type="entry name" value="1-ACYL-SN-GLYCEROL-3-PHOSPHATE ACYLTRANSFERASE"/>
    <property type="match status" value="1"/>
</dbReference>
<protein>
    <recommendedName>
        <fullName evidence="3">DUF3593 domain-containing protein</fullName>
    </recommendedName>
</protein>
<feature type="transmembrane region" description="Helical" evidence="1">
    <location>
        <begin position="98"/>
        <end position="121"/>
    </location>
</feature>
<feature type="transmembrane region" description="Helical" evidence="1">
    <location>
        <begin position="67"/>
        <end position="86"/>
    </location>
</feature>
<evidence type="ECO:0000256" key="1">
    <source>
        <dbReference type="SAM" id="Phobius"/>
    </source>
</evidence>
<dbReference type="PANTHER" id="PTHR35473">
    <property type="entry name" value="1-ACYL-SN-GLYCEROL-3-PHOSPHATE ACYLTRANSFERASE"/>
    <property type="match status" value="1"/>
</dbReference>
<keyword evidence="1" id="KW-0472">Membrane</keyword>
<accession>A0A1D1ZSW4</accession>
<evidence type="ECO:0008006" key="3">
    <source>
        <dbReference type="Google" id="ProtNLM"/>
    </source>
</evidence>